<name>A0A6A7AE41_9PLEO</name>
<feature type="compositionally biased region" description="Basic and acidic residues" evidence="1">
    <location>
        <begin position="127"/>
        <end position="139"/>
    </location>
</feature>
<evidence type="ECO:0000313" key="3">
    <source>
        <dbReference type="EMBL" id="KAF2831580.1"/>
    </source>
</evidence>
<feature type="domain" description="Borealin N-terminal" evidence="2">
    <location>
        <begin position="11"/>
        <end position="64"/>
    </location>
</feature>
<dbReference type="InterPro" id="IPR018851">
    <property type="entry name" value="Borealin_N"/>
</dbReference>
<dbReference type="AlphaFoldDB" id="A0A6A7AE41"/>
<evidence type="ECO:0000259" key="2">
    <source>
        <dbReference type="Pfam" id="PF10444"/>
    </source>
</evidence>
<reference evidence="3" key="1">
    <citation type="journal article" date="2020" name="Stud. Mycol.">
        <title>101 Dothideomycetes genomes: a test case for predicting lifestyles and emergence of pathogens.</title>
        <authorList>
            <person name="Haridas S."/>
            <person name="Albert R."/>
            <person name="Binder M."/>
            <person name="Bloem J."/>
            <person name="Labutti K."/>
            <person name="Salamov A."/>
            <person name="Andreopoulos B."/>
            <person name="Baker S."/>
            <person name="Barry K."/>
            <person name="Bills G."/>
            <person name="Bluhm B."/>
            <person name="Cannon C."/>
            <person name="Castanera R."/>
            <person name="Culley D."/>
            <person name="Daum C."/>
            <person name="Ezra D."/>
            <person name="Gonzalez J."/>
            <person name="Henrissat B."/>
            <person name="Kuo A."/>
            <person name="Liang C."/>
            <person name="Lipzen A."/>
            <person name="Lutzoni F."/>
            <person name="Magnuson J."/>
            <person name="Mondo S."/>
            <person name="Nolan M."/>
            <person name="Ohm R."/>
            <person name="Pangilinan J."/>
            <person name="Park H.-J."/>
            <person name="Ramirez L."/>
            <person name="Alfaro M."/>
            <person name="Sun H."/>
            <person name="Tritt A."/>
            <person name="Yoshinaga Y."/>
            <person name="Zwiers L.-H."/>
            <person name="Turgeon B."/>
            <person name="Goodwin S."/>
            <person name="Spatafora J."/>
            <person name="Crous P."/>
            <person name="Grigoriev I."/>
        </authorList>
    </citation>
    <scope>NUCLEOTIDE SEQUENCE</scope>
    <source>
        <strain evidence="3">CBS 113818</strain>
    </source>
</reference>
<dbReference type="Pfam" id="PF10444">
    <property type="entry name" value="Nbl1_Borealin_N"/>
    <property type="match status" value="1"/>
</dbReference>
<evidence type="ECO:0000313" key="4">
    <source>
        <dbReference type="Proteomes" id="UP000799424"/>
    </source>
</evidence>
<organism evidence="3 4">
    <name type="scientific">Ophiobolus disseminans</name>
    <dbReference type="NCBI Taxonomy" id="1469910"/>
    <lineage>
        <taxon>Eukaryota</taxon>
        <taxon>Fungi</taxon>
        <taxon>Dikarya</taxon>
        <taxon>Ascomycota</taxon>
        <taxon>Pezizomycotina</taxon>
        <taxon>Dothideomycetes</taxon>
        <taxon>Pleosporomycetidae</taxon>
        <taxon>Pleosporales</taxon>
        <taxon>Pleosporineae</taxon>
        <taxon>Phaeosphaeriaceae</taxon>
        <taxon>Ophiobolus</taxon>
    </lineage>
</organism>
<gene>
    <name evidence="3" type="ORF">CC86DRAFT_366919</name>
</gene>
<feature type="compositionally biased region" description="Polar residues" evidence="1">
    <location>
        <begin position="184"/>
        <end position="202"/>
    </location>
</feature>
<feature type="compositionally biased region" description="Low complexity" evidence="1">
    <location>
        <begin position="76"/>
        <end position="85"/>
    </location>
</feature>
<feature type="compositionally biased region" description="Low complexity" evidence="1">
    <location>
        <begin position="159"/>
        <end position="174"/>
    </location>
</feature>
<keyword evidence="4" id="KW-1185">Reference proteome</keyword>
<proteinExistence type="predicted"/>
<accession>A0A6A7AE41</accession>
<dbReference type="OrthoDB" id="2392550at2759"/>
<dbReference type="Proteomes" id="UP000799424">
    <property type="component" value="Unassembled WGS sequence"/>
</dbReference>
<protein>
    <recommendedName>
        <fullName evidence="2">Borealin N-terminal domain-containing protein</fullName>
    </recommendedName>
</protein>
<dbReference type="EMBL" id="MU006218">
    <property type="protein sequence ID" value="KAF2831580.1"/>
    <property type="molecule type" value="Genomic_DNA"/>
</dbReference>
<feature type="region of interest" description="Disordered" evidence="1">
    <location>
        <begin position="76"/>
        <end position="202"/>
    </location>
</feature>
<evidence type="ECO:0000256" key="1">
    <source>
        <dbReference type="SAM" id="MobiDB-lite"/>
    </source>
</evidence>
<sequence length="202" mass="21591">MDGITLTAEAKSAMIANLELEMNARIEKLRAACEAQCASLRSRLERRVNRVPATKRHLPLASLLAPAATVTISKPAPTKAATAKKPSPPMVTANPTARKTRPPPASKPAATVAVAPRLRTAKRSAKRTSDELSSEDKENSLAVPKKRVRTAPQKPAPVATSKAPAARTTRATSRQKPAPAQILSPKNNNARQKPAKTNTRPR</sequence>